<proteinExistence type="predicted"/>
<dbReference type="EMBL" id="GL349448">
    <property type="protein sequence ID" value="KNC47883.1"/>
    <property type="molecule type" value="Genomic_DNA"/>
</dbReference>
<dbReference type="RefSeq" id="XP_013759361.1">
    <property type="nucleotide sequence ID" value="XM_013903907.1"/>
</dbReference>
<evidence type="ECO:0000313" key="3">
    <source>
        <dbReference type="Proteomes" id="UP000054408"/>
    </source>
</evidence>
<protein>
    <submittedName>
        <fullName evidence="2">Uncharacterized protein</fullName>
    </submittedName>
</protein>
<evidence type="ECO:0000313" key="2">
    <source>
        <dbReference type="EMBL" id="KNC47883.1"/>
    </source>
</evidence>
<dbReference type="Proteomes" id="UP000054408">
    <property type="component" value="Unassembled WGS sequence"/>
</dbReference>
<feature type="coiled-coil region" evidence="1">
    <location>
        <begin position="108"/>
        <end position="135"/>
    </location>
</feature>
<keyword evidence="1" id="KW-0175">Coiled coil</keyword>
<reference evidence="2 3" key="1">
    <citation type="submission" date="2010-05" db="EMBL/GenBank/DDBJ databases">
        <title>The Genome Sequence of Thecamonas trahens ATCC 50062.</title>
        <authorList>
            <consortium name="The Broad Institute Genome Sequencing Platform"/>
            <person name="Russ C."/>
            <person name="Cuomo C."/>
            <person name="Shea T."/>
            <person name="Young S.K."/>
            <person name="Zeng Q."/>
            <person name="Koehrsen M."/>
            <person name="Haas B."/>
            <person name="Borodovsky M."/>
            <person name="Guigo R."/>
            <person name="Alvarado L."/>
            <person name="Berlin A."/>
            <person name="Bochicchio J."/>
            <person name="Borenstein D."/>
            <person name="Chapman S."/>
            <person name="Chen Z."/>
            <person name="Freedman E."/>
            <person name="Gellesch M."/>
            <person name="Goldberg J."/>
            <person name="Griggs A."/>
            <person name="Gujja S."/>
            <person name="Heilman E."/>
            <person name="Heiman D."/>
            <person name="Hepburn T."/>
            <person name="Howarth C."/>
            <person name="Jen D."/>
            <person name="Larson L."/>
            <person name="Mehta T."/>
            <person name="Park D."/>
            <person name="Pearson M."/>
            <person name="Roberts A."/>
            <person name="Saif S."/>
            <person name="Shenoy N."/>
            <person name="Sisk P."/>
            <person name="Stolte C."/>
            <person name="Sykes S."/>
            <person name="Thomson T."/>
            <person name="Walk T."/>
            <person name="White J."/>
            <person name="Yandava C."/>
            <person name="Burger G."/>
            <person name="Gray M.W."/>
            <person name="Holland P.W.H."/>
            <person name="King N."/>
            <person name="Lang F.B.F."/>
            <person name="Roger A.J."/>
            <person name="Ruiz-Trillo I."/>
            <person name="Lander E."/>
            <person name="Nusbaum C."/>
        </authorList>
    </citation>
    <scope>NUCLEOTIDE SEQUENCE [LARGE SCALE GENOMIC DNA]</scope>
    <source>
        <strain evidence="2 3">ATCC 50062</strain>
    </source>
</reference>
<dbReference type="GeneID" id="25563676"/>
<evidence type="ECO:0000256" key="1">
    <source>
        <dbReference type="SAM" id="Coils"/>
    </source>
</evidence>
<gene>
    <name evidence="2" type="ORF">AMSG_04113</name>
</gene>
<organism evidence="2 3">
    <name type="scientific">Thecamonas trahens ATCC 50062</name>
    <dbReference type="NCBI Taxonomy" id="461836"/>
    <lineage>
        <taxon>Eukaryota</taxon>
        <taxon>Apusozoa</taxon>
        <taxon>Apusomonadida</taxon>
        <taxon>Apusomonadidae</taxon>
        <taxon>Thecamonas</taxon>
    </lineage>
</organism>
<dbReference type="AlphaFoldDB" id="A0A0L0D9A2"/>
<name>A0A0L0D9A2_THETB</name>
<accession>A0A0L0D9A2</accession>
<keyword evidence="3" id="KW-1185">Reference proteome</keyword>
<sequence length="473" mass="51907">MSADPCGEGQEGKVDAGGSGALRVWGGLSGTSALASGAAAIPEVGKEVLELADVMQVDELRVDDIEFDLESAESFEESAGRYVRQAWMLASDEDRVTFEMKRKRAAVEAEYGGQIAEIEEQIEEAKKRLEDATSIEWLKGRKKRLQNALGVPTLPDQVIEARRRELVHVLAAISEHRDHPMVWVVGALEKARDSLLRSTQLGPLDAAVKAIHRAKSSHGRTGHRFEAWCAEFVASWIPSRRAALGIVPGTCGWHILISATMYRGESPPERSKMEFDVVVVRETGALDGDGPDAARHVAVEWVFEAKLSPSDLRGDLPGMARALTWYTGCRMGGRGKPFATAPVFCQRKKTPFYVDSTSFDVFRAVESTPAAEAALGIDFGRVVYLTLPLRRVSMITPPALHITAMDLALRHPQFSLDDTSYLRDVYHTWLPALSTEWGPPSVTTALIESIVGRGNVWMFDESLLVVTPDSVVQ</sequence>